<dbReference type="GO" id="GO:0090729">
    <property type="term" value="F:toxin activity"/>
    <property type="evidence" value="ECO:0007669"/>
    <property type="project" value="UniProtKB-KW"/>
</dbReference>
<dbReference type="InterPro" id="IPR029060">
    <property type="entry name" value="PIN-like_dom_sf"/>
</dbReference>
<dbReference type="GO" id="GO:0045926">
    <property type="term" value="P:negative regulation of growth"/>
    <property type="evidence" value="ECO:0007669"/>
    <property type="project" value="UniProtKB-ARBA"/>
</dbReference>
<keyword evidence="4 6" id="KW-0378">Hydrolase</keyword>
<evidence type="ECO:0000256" key="5">
    <source>
        <dbReference type="ARBA" id="ARBA00022842"/>
    </source>
</evidence>
<dbReference type="Pfam" id="PF01850">
    <property type="entry name" value="PIN"/>
    <property type="match status" value="1"/>
</dbReference>
<dbReference type="SUPFAM" id="SSF88723">
    <property type="entry name" value="PIN domain-like"/>
    <property type="match status" value="1"/>
</dbReference>
<evidence type="ECO:0000256" key="3">
    <source>
        <dbReference type="ARBA" id="ARBA00022723"/>
    </source>
</evidence>
<evidence type="ECO:0000256" key="1">
    <source>
        <dbReference type="ARBA" id="ARBA00022649"/>
    </source>
</evidence>
<keyword evidence="1 6" id="KW-1277">Toxin-antitoxin system</keyword>
<dbReference type="AlphaFoldDB" id="A0A9D2EG02"/>
<comment type="similarity">
    <text evidence="6">Belongs to the PINc/VapC protein family.</text>
</comment>
<dbReference type="GO" id="GO:0004540">
    <property type="term" value="F:RNA nuclease activity"/>
    <property type="evidence" value="ECO:0007669"/>
    <property type="project" value="InterPro"/>
</dbReference>
<dbReference type="EC" id="3.1.-.-" evidence="6"/>
<evidence type="ECO:0000256" key="4">
    <source>
        <dbReference type="ARBA" id="ARBA00022801"/>
    </source>
</evidence>
<comment type="caution">
    <text evidence="6">Lacks conserved residue(s) required for the propagation of feature annotation.</text>
</comment>
<dbReference type="EMBL" id="DXBY01000230">
    <property type="protein sequence ID" value="HIZ36777.1"/>
    <property type="molecule type" value="Genomic_DNA"/>
</dbReference>
<name>A0A9D2EG02_9MICO</name>
<dbReference type="Gene3D" id="3.40.50.1010">
    <property type="entry name" value="5'-nuclease"/>
    <property type="match status" value="1"/>
</dbReference>
<dbReference type="InterPro" id="IPR006226">
    <property type="entry name" value="Mtu_PIN"/>
</dbReference>
<proteinExistence type="inferred from homology"/>
<keyword evidence="5 6" id="KW-0460">Magnesium</keyword>
<evidence type="ECO:0000313" key="9">
    <source>
        <dbReference type="Proteomes" id="UP000824037"/>
    </source>
</evidence>
<reference evidence="8" key="1">
    <citation type="journal article" date="2021" name="PeerJ">
        <title>Extensive microbial diversity within the chicken gut microbiome revealed by metagenomics and culture.</title>
        <authorList>
            <person name="Gilroy R."/>
            <person name="Ravi A."/>
            <person name="Getino M."/>
            <person name="Pursley I."/>
            <person name="Horton D.L."/>
            <person name="Alikhan N.F."/>
            <person name="Baker D."/>
            <person name="Gharbi K."/>
            <person name="Hall N."/>
            <person name="Watson M."/>
            <person name="Adriaenssens E.M."/>
            <person name="Foster-Nyarko E."/>
            <person name="Jarju S."/>
            <person name="Secka A."/>
            <person name="Antonio M."/>
            <person name="Oren A."/>
            <person name="Chaudhuri R.R."/>
            <person name="La Ragione R."/>
            <person name="Hildebrand F."/>
            <person name="Pallen M.J."/>
        </authorList>
    </citation>
    <scope>NUCLEOTIDE SEQUENCE</scope>
    <source>
        <strain evidence="8">ChiGjej4B4-7305</strain>
    </source>
</reference>
<keyword evidence="2 6" id="KW-0540">Nuclease</keyword>
<dbReference type="GO" id="GO:0000287">
    <property type="term" value="F:magnesium ion binding"/>
    <property type="evidence" value="ECO:0007669"/>
    <property type="project" value="UniProtKB-UniRule"/>
</dbReference>
<dbReference type="Proteomes" id="UP000824037">
    <property type="component" value="Unassembled WGS sequence"/>
</dbReference>
<organism evidence="8 9">
    <name type="scientific">Candidatus Ruania gallistercoris</name>
    <dbReference type="NCBI Taxonomy" id="2838746"/>
    <lineage>
        <taxon>Bacteria</taxon>
        <taxon>Bacillati</taxon>
        <taxon>Actinomycetota</taxon>
        <taxon>Actinomycetes</taxon>
        <taxon>Micrococcales</taxon>
        <taxon>Ruaniaceae</taxon>
        <taxon>Ruania</taxon>
    </lineage>
</organism>
<dbReference type="HAMAP" id="MF_00265">
    <property type="entry name" value="VapC_Nob1"/>
    <property type="match status" value="1"/>
</dbReference>
<keyword evidence="6" id="KW-0800">Toxin</keyword>
<comment type="cofactor">
    <cofactor evidence="6">
        <name>Mg(2+)</name>
        <dbReference type="ChEBI" id="CHEBI:18420"/>
    </cofactor>
</comment>
<evidence type="ECO:0000313" key="8">
    <source>
        <dbReference type="EMBL" id="HIZ36777.1"/>
    </source>
</evidence>
<evidence type="ECO:0000256" key="6">
    <source>
        <dbReference type="HAMAP-Rule" id="MF_00265"/>
    </source>
</evidence>
<evidence type="ECO:0000256" key="2">
    <source>
        <dbReference type="ARBA" id="ARBA00022722"/>
    </source>
</evidence>
<gene>
    <name evidence="6" type="primary">vapC</name>
    <name evidence="8" type="ORF">H9815_13465</name>
</gene>
<keyword evidence="3 6" id="KW-0479">Metal-binding</keyword>
<feature type="domain" description="PIN" evidence="7">
    <location>
        <begin position="2"/>
        <end position="115"/>
    </location>
</feature>
<dbReference type="InterPro" id="IPR002716">
    <property type="entry name" value="PIN_dom"/>
</dbReference>
<dbReference type="InterPro" id="IPR022907">
    <property type="entry name" value="VapC_family"/>
</dbReference>
<evidence type="ECO:0000259" key="7">
    <source>
        <dbReference type="Pfam" id="PF01850"/>
    </source>
</evidence>
<feature type="binding site" evidence="6">
    <location>
        <position position="90"/>
    </location>
    <ligand>
        <name>Mg(2+)</name>
        <dbReference type="ChEBI" id="CHEBI:18420"/>
    </ligand>
</feature>
<dbReference type="GO" id="GO:0016788">
    <property type="term" value="F:hydrolase activity, acting on ester bonds"/>
    <property type="evidence" value="ECO:0007669"/>
    <property type="project" value="InterPro"/>
</dbReference>
<reference evidence="8" key="2">
    <citation type="submission" date="2021-04" db="EMBL/GenBank/DDBJ databases">
        <authorList>
            <person name="Gilroy R."/>
        </authorList>
    </citation>
    <scope>NUCLEOTIDE SEQUENCE</scope>
    <source>
        <strain evidence="8">ChiGjej4B4-7305</strain>
    </source>
</reference>
<comment type="caution">
    <text evidence="8">The sequence shown here is derived from an EMBL/GenBank/DDBJ whole genome shotgun (WGS) entry which is preliminary data.</text>
</comment>
<accession>A0A9D2EG02</accession>
<sequence>MHEPAREWLEASLNGTTRVGLPWWSRAAFVRIATNARAYPDPLTPAEAALQVAEWLDAPRAWLAEPTANFQQVFLDLVRRHSVRGPLVTDVQLAALAIDHGVAVASSDADFARFREVTWFNPLDSHG</sequence>
<comment type="function">
    <text evidence="6">Toxic component of a toxin-antitoxin (TA) system. An RNase.</text>
</comment>
<protein>
    <recommendedName>
        <fullName evidence="6">Ribonuclease VapC</fullName>
        <shortName evidence="6">RNase VapC</shortName>
        <ecNumber evidence="6">3.1.-.-</ecNumber>
    </recommendedName>
    <alternativeName>
        <fullName evidence="6">Toxin VapC</fullName>
    </alternativeName>
</protein>
<dbReference type="NCBIfam" id="TIGR00028">
    <property type="entry name" value="Mtu_PIN_fam"/>
    <property type="match status" value="1"/>
</dbReference>